<feature type="signal peptide" evidence="1">
    <location>
        <begin position="1"/>
        <end position="25"/>
    </location>
</feature>
<dbReference type="OrthoDB" id="276515at2759"/>
<name>J3PI93_GAET3</name>
<dbReference type="InterPro" id="IPR013783">
    <property type="entry name" value="Ig-like_fold"/>
</dbReference>
<evidence type="ECO:0000256" key="1">
    <source>
        <dbReference type="SAM" id="SignalP"/>
    </source>
</evidence>
<dbReference type="Gene3D" id="2.60.40.10">
    <property type="entry name" value="Immunoglobulins"/>
    <property type="match status" value="1"/>
</dbReference>
<evidence type="ECO:0000313" key="4">
    <source>
        <dbReference type="EnsemblFungi" id="EJT69605"/>
    </source>
</evidence>
<dbReference type="VEuPathDB" id="FungiDB:GGTG_13221"/>
<accession>J3PI93</accession>
<feature type="domain" description="Endonuclease/exonuclease/phosphatase" evidence="2">
    <location>
        <begin position="422"/>
        <end position="693"/>
    </location>
</feature>
<dbReference type="GeneID" id="20353679"/>
<dbReference type="HOGENOM" id="CLU_027729_0_0_1"/>
<dbReference type="EMBL" id="GL385404">
    <property type="protein sequence ID" value="EJT69605.1"/>
    <property type="molecule type" value="Genomic_DNA"/>
</dbReference>
<dbReference type="Gene3D" id="3.60.10.10">
    <property type="entry name" value="Endonuclease/exonuclease/phosphatase"/>
    <property type="match status" value="1"/>
</dbReference>
<dbReference type="eggNOG" id="ENOG502RYZR">
    <property type="taxonomic scope" value="Eukaryota"/>
</dbReference>
<dbReference type="AlphaFoldDB" id="J3PI93"/>
<gene>
    <name evidence="4" type="primary">20353679</name>
    <name evidence="3" type="ORF">GGTG_13221</name>
</gene>
<dbReference type="Pfam" id="PF03372">
    <property type="entry name" value="Exo_endo_phos"/>
    <property type="match status" value="1"/>
</dbReference>
<dbReference type="InterPro" id="IPR036691">
    <property type="entry name" value="Endo/exonu/phosph_ase_sf"/>
</dbReference>
<dbReference type="SUPFAM" id="SSF56219">
    <property type="entry name" value="DNase I-like"/>
    <property type="match status" value="1"/>
</dbReference>
<dbReference type="InterPro" id="IPR005135">
    <property type="entry name" value="Endo/exonuclease/phosphatase"/>
</dbReference>
<evidence type="ECO:0000313" key="5">
    <source>
        <dbReference type="Proteomes" id="UP000006039"/>
    </source>
</evidence>
<dbReference type="RefSeq" id="XP_009229390.1">
    <property type="nucleotide sequence ID" value="XM_009231126.1"/>
</dbReference>
<protein>
    <recommendedName>
        <fullName evidence="2">Endonuclease/exonuclease/phosphatase domain-containing protein</fullName>
    </recommendedName>
</protein>
<evidence type="ECO:0000313" key="3">
    <source>
        <dbReference type="EMBL" id="EJT69605.1"/>
    </source>
</evidence>
<dbReference type="PANTHER" id="PTHR41349">
    <property type="match status" value="1"/>
</dbReference>
<dbReference type="GO" id="GO:0003824">
    <property type="term" value="F:catalytic activity"/>
    <property type="evidence" value="ECO:0007669"/>
    <property type="project" value="InterPro"/>
</dbReference>
<reference evidence="4" key="5">
    <citation type="submission" date="2018-04" db="UniProtKB">
        <authorList>
            <consortium name="EnsemblFungi"/>
        </authorList>
    </citation>
    <scope>IDENTIFICATION</scope>
    <source>
        <strain evidence="4">R3-111a-1</strain>
    </source>
</reference>
<dbReference type="EnsemblFungi" id="EJT69605">
    <property type="protein sequence ID" value="EJT69605"/>
    <property type="gene ID" value="GGTG_13221"/>
</dbReference>
<proteinExistence type="predicted"/>
<keyword evidence="1" id="KW-0732">Signal</keyword>
<reference evidence="3" key="2">
    <citation type="submission" date="2010-07" db="EMBL/GenBank/DDBJ databases">
        <authorList>
            <consortium name="The Broad Institute Genome Sequencing Platform"/>
            <consortium name="Broad Institute Genome Sequencing Center for Infectious Disease"/>
            <person name="Ma L.-J."/>
            <person name="Dead R."/>
            <person name="Young S."/>
            <person name="Zeng Q."/>
            <person name="Koehrsen M."/>
            <person name="Alvarado L."/>
            <person name="Berlin A."/>
            <person name="Chapman S.B."/>
            <person name="Chen Z."/>
            <person name="Freedman E."/>
            <person name="Gellesch M."/>
            <person name="Goldberg J."/>
            <person name="Griggs A."/>
            <person name="Gujja S."/>
            <person name="Heilman E.R."/>
            <person name="Heiman D."/>
            <person name="Hepburn T."/>
            <person name="Howarth C."/>
            <person name="Jen D."/>
            <person name="Larson L."/>
            <person name="Mehta T."/>
            <person name="Neiman D."/>
            <person name="Pearson M."/>
            <person name="Roberts A."/>
            <person name="Saif S."/>
            <person name="Shea T."/>
            <person name="Shenoy N."/>
            <person name="Sisk P."/>
            <person name="Stolte C."/>
            <person name="Sykes S."/>
            <person name="Walk T."/>
            <person name="White J."/>
            <person name="Yandava C."/>
            <person name="Haas B."/>
            <person name="Nusbaum C."/>
            <person name="Birren B."/>
        </authorList>
    </citation>
    <scope>NUCLEOTIDE SEQUENCE</scope>
    <source>
        <strain evidence="3">R3-111a-1</strain>
    </source>
</reference>
<organism evidence="3">
    <name type="scientific">Gaeumannomyces tritici (strain R3-111a-1)</name>
    <name type="common">Wheat and barley take-all root rot fungus</name>
    <name type="synonym">Gaeumannomyces graminis var. tritici</name>
    <dbReference type="NCBI Taxonomy" id="644352"/>
    <lineage>
        <taxon>Eukaryota</taxon>
        <taxon>Fungi</taxon>
        <taxon>Dikarya</taxon>
        <taxon>Ascomycota</taxon>
        <taxon>Pezizomycotina</taxon>
        <taxon>Sordariomycetes</taxon>
        <taxon>Sordariomycetidae</taxon>
        <taxon>Magnaporthales</taxon>
        <taxon>Magnaporthaceae</taxon>
        <taxon>Gaeumannomyces</taxon>
    </lineage>
</organism>
<keyword evidence="5" id="KW-1185">Reference proteome</keyword>
<reference evidence="3" key="3">
    <citation type="submission" date="2010-09" db="EMBL/GenBank/DDBJ databases">
        <title>Annotation of Gaeumannomyces graminis var. tritici R3-111a-1.</title>
        <authorList>
            <consortium name="The Broad Institute Genome Sequencing Platform"/>
            <person name="Ma L.-J."/>
            <person name="Dead R."/>
            <person name="Young S.K."/>
            <person name="Zeng Q."/>
            <person name="Gargeya S."/>
            <person name="Fitzgerald M."/>
            <person name="Haas B."/>
            <person name="Abouelleil A."/>
            <person name="Alvarado L."/>
            <person name="Arachchi H.M."/>
            <person name="Berlin A."/>
            <person name="Brown A."/>
            <person name="Chapman S.B."/>
            <person name="Chen Z."/>
            <person name="Dunbar C."/>
            <person name="Freedman E."/>
            <person name="Gearin G."/>
            <person name="Gellesch M."/>
            <person name="Goldberg J."/>
            <person name="Griggs A."/>
            <person name="Gujja S."/>
            <person name="Heiman D."/>
            <person name="Howarth C."/>
            <person name="Larson L."/>
            <person name="Lui A."/>
            <person name="MacDonald P.J.P."/>
            <person name="Mehta T."/>
            <person name="Montmayeur A."/>
            <person name="Murphy C."/>
            <person name="Neiman D."/>
            <person name="Pearson M."/>
            <person name="Priest M."/>
            <person name="Roberts A."/>
            <person name="Saif S."/>
            <person name="Shea T."/>
            <person name="Shenoy N."/>
            <person name="Sisk P."/>
            <person name="Stolte C."/>
            <person name="Sykes S."/>
            <person name="Yandava C."/>
            <person name="Wortman J."/>
            <person name="Nusbaum C."/>
            <person name="Birren B."/>
        </authorList>
    </citation>
    <scope>NUCLEOTIDE SEQUENCE</scope>
    <source>
        <strain evidence="3">R3-111a-1</strain>
    </source>
</reference>
<dbReference type="STRING" id="644352.J3PI93"/>
<reference evidence="4" key="4">
    <citation type="journal article" date="2015" name="G3 (Bethesda)">
        <title>Genome sequences of three phytopathogenic species of the Magnaporthaceae family of fungi.</title>
        <authorList>
            <person name="Okagaki L.H."/>
            <person name="Nunes C.C."/>
            <person name="Sailsbery J."/>
            <person name="Clay B."/>
            <person name="Brown D."/>
            <person name="John T."/>
            <person name="Oh Y."/>
            <person name="Young N."/>
            <person name="Fitzgerald M."/>
            <person name="Haas B.J."/>
            <person name="Zeng Q."/>
            <person name="Young S."/>
            <person name="Adiconis X."/>
            <person name="Fan L."/>
            <person name="Levin J.Z."/>
            <person name="Mitchell T.K."/>
            <person name="Okubara P.A."/>
            <person name="Farman M.L."/>
            <person name="Kohn L.M."/>
            <person name="Birren B."/>
            <person name="Ma L.-J."/>
            <person name="Dean R.A."/>
        </authorList>
    </citation>
    <scope>NUCLEOTIDE SEQUENCE</scope>
    <source>
        <strain evidence="4">R3-111a-1</strain>
    </source>
</reference>
<reference evidence="5" key="1">
    <citation type="submission" date="2010-07" db="EMBL/GenBank/DDBJ databases">
        <title>The genome sequence of Gaeumannomyces graminis var. tritici strain R3-111a-1.</title>
        <authorList>
            <consortium name="The Broad Institute Genome Sequencing Platform"/>
            <person name="Ma L.-J."/>
            <person name="Dead R."/>
            <person name="Young S."/>
            <person name="Zeng Q."/>
            <person name="Koehrsen M."/>
            <person name="Alvarado L."/>
            <person name="Berlin A."/>
            <person name="Chapman S.B."/>
            <person name="Chen Z."/>
            <person name="Freedman E."/>
            <person name="Gellesch M."/>
            <person name="Goldberg J."/>
            <person name="Griggs A."/>
            <person name="Gujja S."/>
            <person name="Heilman E.R."/>
            <person name="Heiman D."/>
            <person name="Hepburn T."/>
            <person name="Howarth C."/>
            <person name="Jen D."/>
            <person name="Larson L."/>
            <person name="Mehta T."/>
            <person name="Neiman D."/>
            <person name="Pearson M."/>
            <person name="Roberts A."/>
            <person name="Saif S."/>
            <person name="Shea T."/>
            <person name="Shenoy N."/>
            <person name="Sisk P."/>
            <person name="Stolte C."/>
            <person name="Sykes S."/>
            <person name="Walk T."/>
            <person name="White J."/>
            <person name="Yandava C."/>
            <person name="Haas B."/>
            <person name="Nusbaum C."/>
            <person name="Birren B."/>
        </authorList>
    </citation>
    <scope>NUCLEOTIDE SEQUENCE [LARGE SCALE GENOMIC DNA]</scope>
    <source>
        <strain evidence="5">R3-111a-1</strain>
    </source>
</reference>
<feature type="chain" id="PRO_5015095329" description="Endonuclease/exonuclease/phosphatase domain-containing protein" evidence="1">
    <location>
        <begin position="26"/>
        <end position="704"/>
    </location>
</feature>
<dbReference type="Proteomes" id="UP000006039">
    <property type="component" value="Unassembled WGS sequence"/>
</dbReference>
<sequence length="704" mass="76216">MHIQSFLAAASSALMVALQCAPVLAGGSFKLAPARGAPLTIEYTTDQPNDKNWIGLWRAGDGPVDQKKPTPGSLVWKYTPGRSGKINLPTPGIPAGKHWLFFLVNDGYEWVSGPIDYSKPGGMRLIEDGADPVTIEFSTMLHQQTNWLGLYRASGGGPVNEEKDQGSLTWAYTNGAVSTANGVTTGRLRLATRDLDPGAYKVFYLAVDGYRWMTDPIDVSVDGRVQSVSGEPLTFRYTTNKPNSKNWIGLYKPGDGPSGGSRNGNKESVKWEYVTGSSGTVTLSTDDVPSGNYQVYFCANDGYKWLGEYIEISYTAPNTPLRFYAGSMTTHNARIGSRFSYTARGLLEGGTSGVTFSRADGGSGSSWLSVSADGVVSGTPPAGSPSTWVQMRATKESSSATIRLVVPVRPSGSALVGNLRVMTLNMWHGGTRIKNHLAKEVSFIASSNVDIIGFQEVNNGGTNHAKRIADALGWHSRTDHGKVAIISRYRIAENYDSSTSTATGVRVQFDDGAVNVWVAHLGYNPYGPYDFCFDKMSVDRVLQREAQSGRTGEITDALNSMKGLGHIADADNVPVLLMGDFNAPSHLDWTDALKSKNCGYSDVPWPSSVRPTEAGLIDSFRIANPDPVAVQGITWSPVNPKNDNGKAEPQDRIDFIYHKGRKLRVSSSRTVLVGQPKPVSDPSYVNNEWTSDHAAVITEYELRA</sequence>
<evidence type="ECO:0000259" key="2">
    <source>
        <dbReference type="Pfam" id="PF03372"/>
    </source>
</evidence>
<dbReference type="PANTHER" id="PTHR41349:SF1">
    <property type="entry name" value="PROTEIN CBG08683"/>
    <property type="match status" value="1"/>
</dbReference>